<feature type="region of interest" description="Disordered" evidence="1">
    <location>
        <begin position="75"/>
        <end position="119"/>
    </location>
</feature>
<evidence type="ECO:0000256" key="1">
    <source>
        <dbReference type="SAM" id="MobiDB-lite"/>
    </source>
</evidence>
<sequence>MLWSEGVKRAADALQPNGRQNVEQLILGLDHLTEPVTENAAKPAADALPSDGRQKVEELISGMGHLSARERNQLKRKAKAQARGREAAYVSREEEGPAAKKQHASKTVVTEQPQDGNKASSGYEIAASFQSTLPLWWLRLSLTRTRTRTTLRARGLSSASATAS</sequence>
<feature type="compositionally biased region" description="Polar residues" evidence="1">
    <location>
        <begin position="105"/>
        <end position="119"/>
    </location>
</feature>
<dbReference type="Proteomes" id="UP000054558">
    <property type="component" value="Unassembled WGS sequence"/>
</dbReference>
<reference evidence="2 3" key="1">
    <citation type="journal article" date="2014" name="Nat. Commun.">
        <title>Klebsormidium flaccidum genome reveals primary factors for plant terrestrial adaptation.</title>
        <authorList>
            <person name="Hori K."/>
            <person name="Maruyama F."/>
            <person name="Fujisawa T."/>
            <person name="Togashi T."/>
            <person name="Yamamoto N."/>
            <person name="Seo M."/>
            <person name="Sato S."/>
            <person name="Yamada T."/>
            <person name="Mori H."/>
            <person name="Tajima N."/>
            <person name="Moriyama T."/>
            <person name="Ikeuchi M."/>
            <person name="Watanabe M."/>
            <person name="Wada H."/>
            <person name="Kobayashi K."/>
            <person name="Saito M."/>
            <person name="Masuda T."/>
            <person name="Sasaki-Sekimoto Y."/>
            <person name="Mashiguchi K."/>
            <person name="Awai K."/>
            <person name="Shimojima M."/>
            <person name="Masuda S."/>
            <person name="Iwai M."/>
            <person name="Nobusawa T."/>
            <person name="Narise T."/>
            <person name="Kondo S."/>
            <person name="Saito H."/>
            <person name="Sato R."/>
            <person name="Murakawa M."/>
            <person name="Ihara Y."/>
            <person name="Oshima-Yamada Y."/>
            <person name="Ohtaka K."/>
            <person name="Satoh M."/>
            <person name="Sonobe K."/>
            <person name="Ishii M."/>
            <person name="Ohtani R."/>
            <person name="Kanamori-Sato M."/>
            <person name="Honoki R."/>
            <person name="Miyazaki D."/>
            <person name="Mochizuki H."/>
            <person name="Umetsu J."/>
            <person name="Higashi K."/>
            <person name="Shibata D."/>
            <person name="Kamiya Y."/>
            <person name="Sato N."/>
            <person name="Nakamura Y."/>
            <person name="Tabata S."/>
            <person name="Ida S."/>
            <person name="Kurokawa K."/>
            <person name="Ohta H."/>
        </authorList>
    </citation>
    <scope>NUCLEOTIDE SEQUENCE [LARGE SCALE GENOMIC DNA]</scope>
    <source>
        <strain evidence="2 3">NIES-2285</strain>
    </source>
</reference>
<feature type="compositionally biased region" description="Basic and acidic residues" evidence="1">
    <location>
        <begin position="83"/>
        <end position="98"/>
    </location>
</feature>
<dbReference type="EMBL" id="DF238015">
    <property type="protein sequence ID" value="GAQ92600.1"/>
    <property type="molecule type" value="Genomic_DNA"/>
</dbReference>
<evidence type="ECO:0000313" key="3">
    <source>
        <dbReference type="Proteomes" id="UP000054558"/>
    </source>
</evidence>
<dbReference type="OrthoDB" id="10252227at2759"/>
<dbReference type="AlphaFoldDB" id="A0A1Y1IP02"/>
<accession>A0A1Y1IP02</accession>
<protein>
    <submittedName>
        <fullName evidence="2">Uncharacterized protein</fullName>
    </submittedName>
</protein>
<proteinExistence type="predicted"/>
<name>A0A1Y1IP02_KLENI</name>
<gene>
    <name evidence="2" type="ORF">KFL_010660050</name>
</gene>
<organism evidence="2 3">
    <name type="scientific">Klebsormidium nitens</name>
    <name type="common">Green alga</name>
    <name type="synonym">Ulothrix nitens</name>
    <dbReference type="NCBI Taxonomy" id="105231"/>
    <lineage>
        <taxon>Eukaryota</taxon>
        <taxon>Viridiplantae</taxon>
        <taxon>Streptophyta</taxon>
        <taxon>Klebsormidiophyceae</taxon>
        <taxon>Klebsormidiales</taxon>
        <taxon>Klebsormidiaceae</taxon>
        <taxon>Klebsormidium</taxon>
    </lineage>
</organism>
<keyword evidence="3" id="KW-1185">Reference proteome</keyword>
<evidence type="ECO:0000313" key="2">
    <source>
        <dbReference type="EMBL" id="GAQ92600.1"/>
    </source>
</evidence>